<dbReference type="WBParaSite" id="PTRK_0001775700.1">
    <property type="protein sequence ID" value="PTRK_0001775700.1"/>
    <property type="gene ID" value="PTRK_0001775700"/>
</dbReference>
<dbReference type="Proteomes" id="UP000038045">
    <property type="component" value="Unplaced"/>
</dbReference>
<sequence>MGRSGLEAVAAGVGQQQPRLTRLGLDLLTQAVDVGFQRVGGDPGVVAPHLGQQLFARHRLGPGAIEVLQDVGFLFRQPDLLALVVHHQLGGRTELIGTDLEDGVLGLFVAAQMGADARQQDGEPERLGDVVVGAGVEAQNGVGVRRLRRQHDDRGRDPRLADQATGLAAVHVRQVDVQQDEVGARLLGLTHAVGRRRGLGRAEFLVKRQLLGQGLAQVVVVVDDQNGLGRAHGLFRMARLEPNAKGAGQDIAS</sequence>
<evidence type="ECO:0000313" key="2">
    <source>
        <dbReference type="WBParaSite" id="PTRK_0001775700.1"/>
    </source>
</evidence>
<organism evidence="1 2">
    <name type="scientific">Parastrongyloides trichosuri</name>
    <name type="common">Possum-specific nematode worm</name>
    <dbReference type="NCBI Taxonomy" id="131310"/>
    <lineage>
        <taxon>Eukaryota</taxon>
        <taxon>Metazoa</taxon>
        <taxon>Ecdysozoa</taxon>
        <taxon>Nematoda</taxon>
        <taxon>Chromadorea</taxon>
        <taxon>Rhabditida</taxon>
        <taxon>Tylenchina</taxon>
        <taxon>Panagrolaimomorpha</taxon>
        <taxon>Strongyloidoidea</taxon>
        <taxon>Strongyloididae</taxon>
        <taxon>Parastrongyloides</taxon>
    </lineage>
</organism>
<reference evidence="2" key="1">
    <citation type="submission" date="2017-02" db="UniProtKB">
        <authorList>
            <consortium name="WormBaseParasite"/>
        </authorList>
    </citation>
    <scope>IDENTIFICATION</scope>
</reference>
<protein>
    <submittedName>
        <fullName evidence="2">N-acetyltransferase domain-containing protein</fullName>
    </submittedName>
</protein>
<dbReference type="AlphaFoldDB" id="A0A0N5A6W2"/>
<name>A0A0N5A6W2_PARTI</name>
<proteinExistence type="predicted"/>
<evidence type="ECO:0000313" key="1">
    <source>
        <dbReference type="Proteomes" id="UP000038045"/>
    </source>
</evidence>
<keyword evidence="1" id="KW-1185">Reference proteome</keyword>
<accession>A0A0N5A6W2</accession>